<keyword evidence="3" id="KW-1185">Reference proteome</keyword>
<dbReference type="Gene3D" id="3.40.50.300">
    <property type="entry name" value="P-loop containing nucleotide triphosphate hydrolases"/>
    <property type="match status" value="1"/>
</dbReference>
<dbReference type="InterPro" id="IPR006083">
    <property type="entry name" value="PRK/URK"/>
</dbReference>
<evidence type="ECO:0000313" key="2">
    <source>
        <dbReference type="EMBL" id="KAK5174994.1"/>
    </source>
</evidence>
<reference evidence="2 3" key="1">
    <citation type="submission" date="2023-08" db="EMBL/GenBank/DDBJ databases">
        <title>Black Yeasts Isolated from many extreme environments.</title>
        <authorList>
            <person name="Coleine C."/>
            <person name="Stajich J.E."/>
            <person name="Selbmann L."/>
        </authorList>
    </citation>
    <scope>NUCLEOTIDE SEQUENCE [LARGE SCALE GENOMIC DNA]</scope>
    <source>
        <strain evidence="2 3">CCFEE 5935</strain>
    </source>
</reference>
<comment type="caution">
    <text evidence="2">The sequence shown here is derived from an EMBL/GenBank/DDBJ whole genome shotgun (WGS) entry which is preliminary data.</text>
</comment>
<dbReference type="Pfam" id="PF00485">
    <property type="entry name" value="PRK"/>
    <property type="match status" value="1"/>
</dbReference>
<dbReference type="PANTHER" id="PTHR10285">
    <property type="entry name" value="URIDINE KINASE"/>
    <property type="match status" value="1"/>
</dbReference>
<gene>
    <name evidence="2" type="ORF">LTR77_000130</name>
</gene>
<feature type="domain" description="Phosphoribulokinase/uridine kinase" evidence="1">
    <location>
        <begin position="57"/>
        <end position="247"/>
    </location>
</feature>
<dbReference type="EMBL" id="JAVRRT010000001">
    <property type="protein sequence ID" value="KAK5174994.1"/>
    <property type="molecule type" value="Genomic_DNA"/>
</dbReference>
<dbReference type="GO" id="GO:0016301">
    <property type="term" value="F:kinase activity"/>
    <property type="evidence" value="ECO:0007669"/>
    <property type="project" value="InterPro"/>
</dbReference>
<dbReference type="SUPFAM" id="SSF52540">
    <property type="entry name" value="P-loop containing nucleoside triphosphate hydrolases"/>
    <property type="match status" value="1"/>
</dbReference>
<dbReference type="Proteomes" id="UP001337655">
    <property type="component" value="Unassembled WGS sequence"/>
</dbReference>
<dbReference type="InterPro" id="IPR027417">
    <property type="entry name" value="P-loop_NTPase"/>
</dbReference>
<dbReference type="RefSeq" id="XP_064663632.1">
    <property type="nucleotide sequence ID" value="XM_064797398.1"/>
</dbReference>
<name>A0AAV9PLU2_9PEZI</name>
<sequence length="259" mass="29242">MYQDYAAQQLANRLVQHYGRIPRQNGSQKPIKRCLVSRLGGECVCGKRASLLTVWHVALAGGPGSGKSTLASAVADKVTQQHVKCGVISIEGFMKPKSAFSSPQEVQKRGTLESFDGDAVVEMFKTLRARGPGHELRVPAFDEEKGDPVPDAQLIEADSEAVVFEGLWLLADREPWKQIEEFVDEKWYIHVRPELTRERVASRRVQKGICRSMEEALKSYDEFDAKNAEFMDKNRYHTDIIIEANEEMAIREDDGKYLK</sequence>
<dbReference type="GeneID" id="89921482"/>
<dbReference type="AlphaFoldDB" id="A0AAV9PLU2"/>
<organism evidence="2 3">
    <name type="scientific">Saxophila tyrrhenica</name>
    <dbReference type="NCBI Taxonomy" id="1690608"/>
    <lineage>
        <taxon>Eukaryota</taxon>
        <taxon>Fungi</taxon>
        <taxon>Dikarya</taxon>
        <taxon>Ascomycota</taxon>
        <taxon>Pezizomycotina</taxon>
        <taxon>Dothideomycetes</taxon>
        <taxon>Dothideomycetidae</taxon>
        <taxon>Mycosphaerellales</taxon>
        <taxon>Extremaceae</taxon>
        <taxon>Saxophila</taxon>
    </lineage>
</organism>
<evidence type="ECO:0000259" key="1">
    <source>
        <dbReference type="Pfam" id="PF00485"/>
    </source>
</evidence>
<dbReference type="GO" id="GO:0005524">
    <property type="term" value="F:ATP binding"/>
    <property type="evidence" value="ECO:0007669"/>
    <property type="project" value="InterPro"/>
</dbReference>
<evidence type="ECO:0000313" key="3">
    <source>
        <dbReference type="Proteomes" id="UP001337655"/>
    </source>
</evidence>
<protein>
    <recommendedName>
        <fullName evidence="1">Phosphoribulokinase/uridine kinase domain-containing protein</fullName>
    </recommendedName>
</protein>
<accession>A0AAV9PLU2</accession>
<proteinExistence type="predicted"/>